<evidence type="ECO:0000256" key="3">
    <source>
        <dbReference type="ARBA" id="ARBA00012645"/>
    </source>
</evidence>
<dbReference type="GO" id="GO:0006487">
    <property type="term" value="P:protein N-linked glycosylation"/>
    <property type="evidence" value="ECO:0007669"/>
    <property type="project" value="TreeGrafter"/>
</dbReference>
<evidence type="ECO:0000256" key="4">
    <source>
        <dbReference type="ARBA" id="ARBA00022018"/>
    </source>
</evidence>
<evidence type="ECO:0000313" key="14">
    <source>
        <dbReference type="EMBL" id="OSX68750.1"/>
    </source>
</evidence>
<dbReference type="AlphaFoldDB" id="A0A1X6NJM2"/>
<dbReference type="InterPro" id="IPR031814">
    <property type="entry name" value="ALG11_N"/>
</dbReference>
<evidence type="ECO:0000256" key="8">
    <source>
        <dbReference type="ARBA" id="ARBA00022824"/>
    </source>
</evidence>
<evidence type="ECO:0000256" key="1">
    <source>
        <dbReference type="ARBA" id="ARBA00004389"/>
    </source>
</evidence>
<comment type="pathway">
    <text evidence="2">Protein modification; protein glycosylation.</text>
</comment>
<proteinExistence type="predicted"/>
<keyword evidence="10" id="KW-0472">Membrane</keyword>
<keyword evidence="7" id="KW-0812">Transmembrane</keyword>
<comment type="catalytic activity">
    <reaction evidence="11">
        <text>an alpha-D-Man-(1-&gt;3)-[alpha-D-Man-(1-&gt;6)]-beta-D-Man-(1-&gt;4)-beta-D-GlcNAc-(1-&gt;4)-alpha-D-GlcNAc-diphospho-di-trans,poly-cis-dolichol + 2 GDP-alpha-D-mannose = an alpha-D-Man-(1-&gt;2)-alpha-D-Man-(1-&gt;2)-alpha-D-Man-(1-&gt;3)-[alpha-D-Man-(1-&gt;6)]-beta-D-Man-(1-&gt;4)-beta-D-GlcNAc-(1-&gt;4)-alpha-D-GlcNAc-diphospho-di-trans,poly-cis-dolichol + 2 GDP + 2 H(+)</text>
        <dbReference type="Rhea" id="RHEA:29523"/>
        <dbReference type="Rhea" id="RHEA-COMP:19515"/>
        <dbReference type="Rhea" id="RHEA-COMP:19516"/>
        <dbReference type="ChEBI" id="CHEBI:15378"/>
        <dbReference type="ChEBI" id="CHEBI:57527"/>
        <dbReference type="ChEBI" id="CHEBI:58189"/>
        <dbReference type="ChEBI" id="CHEBI:132511"/>
        <dbReference type="ChEBI" id="CHEBI:132515"/>
        <dbReference type="EC" id="2.4.1.131"/>
    </reaction>
    <physiologicalReaction direction="left-to-right" evidence="11">
        <dbReference type="Rhea" id="RHEA:29524"/>
    </physiologicalReaction>
</comment>
<organism evidence="14 15">
    <name type="scientific">Porphyra umbilicalis</name>
    <name type="common">Purple laver</name>
    <name type="synonym">Red alga</name>
    <dbReference type="NCBI Taxonomy" id="2786"/>
    <lineage>
        <taxon>Eukaryota</taxon>
        <taxon>Rhodophyta</taxon>
        <taxon>Bangiophyceae</taxon>
        <taxon>Bangiales</taxon>
        <taxon>Bangiaceae</taxon>
        <taxon>Porphyra</taxon>
    </lineage>
</organism>
<keyword evidence="15" id="KW-1185">Reference proteome</keyword>
<comment type="subcellular location">
    <subcellularLocation>
        <location evidence="1">Endoplasmic reticulum membrane</location>
        <topology evidence="1">Single-pass membrane protein</topology>
    </subcellularLocation>
</comment>
<dbReference type="SUPFAM" id="SSF53756">
    <property type="entry name" value="UDP-Glycosyltransferase/glycogen phosphorylase"/>
    <property type="match status" value="1"/>
</dbReference>
<protein>
    <recommendedName>
        <fullName evidence="4">GDP-Man:Man(3)GlcNAc(2)-PP-Dol alpha-1,2-mannosyltransferase</fullName>
        <ecNumber evidence="3">2.4.1.131</ecNumber>
    </recommendedName>
</protein>
<feature type="domain" description="Glycosyl transferase family 1" evidence="12">
    <location>
        <begin position="262"/>
        <end position="394"/>
    </location>
</feature>
<evidence type="ECO:0000256" key="5">
    <source>
        <dbReference type="ARBA" id="ARBA00022676"/>
    </source>
</evidence>
<evidence type="ECO:0000256" key="7">
    <source>
        <dbReference type="ARBA" id="ARBA00022692"/>
    </source>
</evidence>
<feature type="non-terminal residue" evidence="14">
    <location>
        <position position="1"/>
    </location>
</feature>
<evidence type="ECO:0000256" key="10">
    <source>
        <dbReference type="ARBA" id="ARBA00023136"/>
    </source>
</evidence>
<dbReference type="Gene3D" id="3.40.50.2000">
    <property type="entry name" value="Glycogen Phosphorylase B"/>
    <property type="match status" value="1"/>
</dbReference>
<evidence type="ECO:0000256" key="6">
    <source>
        <dbReference type="ARBA" id="ARBA00022679"/>
    </source>
</evidence>
<keyword evidence="9" id="KW-1133">Transmembrane helix</keyword>
<evidence type="ECO:0000313" key="15">
    <source>
        <dbReference type="Proteomes" id="UP000218209"/>
    </source>
</evidence>
<dbReference type="Proteomes" id="UP000218209">
    <property type="component" value="Unassembled WGS sequence"/>
</dbReference>
<dbReference type="EMBL" id="KV920127">
    <property type="protein sequence ID" value="OSX68750.1"/>
    <property type="molecule type" value="Genomic_DNA"/>
</dbReference>
<gene>
    <name evidence="14" type="ORF">BU14_2295s0001</name>
</gene>
<dbReference type="EC" id="2.4.1.131" evidence="3"/>
<keyword evidence="5" id="KW-0328">Glycosyltransferase</keyword>
<evidence type="ECO:0000256" key="9">
    <source>
        <dbReference type="ARBA" id="ARBA00022989"/>
    </source>
</evidence>
<keyword evidence="6" id="KW-0808">Transferase</keyword>
<evidence type="ECO:0000256" key="11">
    <source>
        <dbReference type="ARBA" id="ARBA00045065"/>
    </source>
</evidence>
<evidence type="ECO:0000256" key="2">
    <source>
        <dbReference type="ARBA" id="ARBA00004922"/>
    </source>
</evidence>
<sequence length="499" mass="51427">GGARRRPVVGFLHPACLGGGGGERVLWSAVNAIVDRPGPDVEVVIYAAWSAAFARALGTDALVAGVAADGGVRLELARSTVARQFGLTVPGGVRCVDLKTAWLLNPRLYPRFTLLLQSLAAIPVAAEALYRYPPSVLVDTAGHPFCAFLASALSPPLPVAAYVHYPVISTDMLAVVAARTPQFNHSATVSRSRLLSGVKLAYYRRFAALYGAAGARTTVAMANSTWTAAHVRSLWRPRPPYPLTVYPPAELRSLLCLPLRRQRHLMASIGQYRPEKRHALQLEVLAALRAGSPTAAAADVKLIMVGGASTPADHARVAALRVRAGELGLGEDALDIRVNVGRAEVVGVLGGVGIVLHTMVDEHFGIGVVEALAAGAVVVAHDSGGVATDIVGGGVDAATATGGSGCSAAAASAAAPAAIHRGVLVSGRGEGEVAAWAAGVRAVLRLDTDAYVGVQTRARQCVGRFGEEAFTAGFLGAMGGLVDDALATVGGGGARRKRQ</sequence>
<dbReference type="PANTHER" id="PTHR45919">
    <property type="entry name" value="GDP-MAN:MAN(3)GLCNAC(2)-PP-DOL ALPHA-1,2-MANNOSYLTRANSFERASE"/>
    <property type="match status" value="1"/>
</dbReference>
<reference evidence="14 15" key="1">
    <citation type="submission" date="2017-03" db="EMBL/GenBank/DDBJ databases">
        <title>WGS assembly of Porphyra umbilicalis.</title>
        <authorList>
            <person name="Brawley S.H."/>
            <person name="Blouin N.A."/>
            <person name="Ficko-Blean E."/>
            <person name="Wheeler G.L."/>
            <person name="Lohr M."/>
            <person name="Goodson H.V."/>
            <person name="Jenkins J.W."/>
            <person name="Blaby-Haas C.E."/>
            <person name="Helliwell K.E."/>
            <person name="Chan C."/>
            <person name="Marriage T."/>
            <person name="Bhattacharya D."/>
            <person name="Klein A.S."/>
            <person name="Badis Y."/>
            <person name="Brodie J."/>
            <person name="Cao Y."/>
            <person name="Collen J."/>
            <person name="Dittami S.M."/>
            <person name="Gachon C.M."/>
            <person name="Green B.R."/>
            <person name="Karpowicz S."/>
            <person name="Kim J.W."/>
            <person name="Kudahl U."/>
            <person name="Lin S."/>
            <person name="Michel G."/>
            <person name="Mittag M."/>
            <person name="Olson B.J."/>
            <person name="Pangilinan J."/>
            <person name="Peng Y."/>
            <person name="Qiu H."/>
            <person name="Shu S."/>
            <person name="Singer J.T."/>
            <person name="Smith A.G."/>
            <person name="Sprecher B.N."/>
            <person name="Wagner V."/>
            <person name="Wang W."/>
            <person name="Wang Z.-Y."/>
            <person name="Yan J."/>
            <person name="Yarish C."/>
            <person name="Zoeuner-Riek S."/>
            <person name="Zhuang Y."/>
            <person name="Zou Y."/>
            <person name="Lindquist E.A."/>
            <person name="Grimwood J."/>
            <person name="Barry K."/>
            <person name="Rokhsar D.S."/>
            <person name="Schmutz J."/>
            <person name="Stiller J.W."/>
            <person name="Grossman A.R."/>
            <person name="Prochnik S.E."/>
        </authorList>
    </citation>
    <scope>NUCLEOTIDE SEQUENCE [LARGE SCALE GENOMIC DNA]</scope>
    <source>
        <strain evidence="14">4086291</strain>
    </source>
</reference>
<dbReference type="OrthoDB" id="2276068at2759"/>
<dbReference type="GO" id="GO:0004377">
    <property type="term" value="F:GDP-Man:Man(3)GlcNAc(2)-PP-Dol alpha-1,2-mannosyltransferase activity"/>
    <property type="evidence" value="ECO:0007669"/>
    <property type="project" value="UniProtKB-EC"/>
</dbReference>
<evidence type="ECO:0000259" key="12">
    <source>
        <dbReference type="Pfam" id="PF00534"/>
    </source>
</evidence>
<feature type="domain" description="ALG11 mannosyltransferase N-terminal" evidence="13">
    <location>
        <begin position="8"/>
        <end position="235"/>
    </location>
</feature>
<name>A0A1X6NJM2_PORUM</name>
<keyword evidence="8" id="KW-0256">Endoplasmic reticulum</keyword>
<accession>A0A1X6NJM2</accession>
<dbReference type="Pfam" id="PF15924">
    <property type="entry name" value="ALG11_N"/>
    <property type="match status" value="1"/>
</dbReference>
<dbReference type="GO" id="GO:0005789">
    <property type="term" value="C:endoplasmic reticulum membrane"/>
    <property type="evidence" value="ECO:0007669"/>
    <property type="project" value="UniProtKB-SubCell"/>
</dbReference>
<dbReference type="InterPro" id="IPR038013">
    <property type="entry name" value="ALG11"/>
</dbReference>
<dbReference type="Pfam" id="PF00534">
    <property type="entry name" value="Glycos_transf_1"/>
    <property type="match status" value="1"/>
</dbReference>
<evidence type="ECO:0000259" key="13">
    <source>
        <dbReference type="Pfam" id="PF15924"/>
    </source>
</evidence>
<dbReference type="InterPro" id="IPR001296">
    <property type="entry name" value="Glyco_trans_1"/>
</dbReference>
<dbReference type="PANTHER" id="PTHR45919:SF1">
    <property type="entry name" value="GDP-MAN:MAN(3)GLCNAC(2)-PP-DOL ALPHA-1,2-MANNOSYLTRANSFERASE"/>
    <property type="match status" value="1"/>
</dbReference>